<feature type="region of interest" description="Disordered" evidence="1">
    <location>
        <begin position="249"/>
        <end position="307"/>
    </location>
</feature>
<dbReference type="PROSITE" id="PS50927">
    <property type="entry name" value="BULB_LECTIN"/>
    <property type="match status" value="1"/>
</dbReference>
<gene>
    <name evidence="3" type="ORF">HYH03_003649</name>
</gene>
<dbReference type="Proteomes" id="UP000612055">
    <property type="component" value="Unassembled WGS sequence"/>
</dbReference>
<dbReference type="InterPro" id="IPR036426">
    <property type="entry name" value="Bulb-type_lectin_dom_sf"/>
</dbReference>
<proteinExistence type="predicted"/>
<protein>
    <recommendedName>
        <fullName evidence="2">Bulb-type lectin domain-containing protein</fullName>
    </recommendedName>
</protein>
<accession>A0A835Y8T8</accession>
<organism evidence="3 4">
    <name type="scientific">Edaphochlamys debaryana</name>
    <dbReference type="NCBI Taxonomy" id="47281"/>
    <lineage>
        <taxon>Eukaryota</taxon>
        <taxon>Viridiplantae</taxon>
        <taxon>Chlorophyta</taxon>
        <taxon>core chlorophytes</taxon>
        <taxon>Chlorophyceae</taxon>
        <taxon>CS clade</taxon>
        <taxon>Chlamydomonadales</taxon>
        <taxon>Chlamydomonadales incertae sedis</taxon>
        <taxon>Edaphochlamys</taxon>
    </lineage>
</organism>
<reference evidence="3" key="1">
    <citation type="journal article" date="2020" name="bioRxiv">
        <title>Comparative genomics of Chlamydomonas.</title>
        <authorList>
            <person name="Craig R.J."/>
            <person name="Hasan A.R."/>
            <person name="Ness R.W."/>
            <person name="Keightley P.D."/>
        </authorList>
    </citation>
    <scope>NUCLEOTIDE SEQUENCE</scope>
    <source>
        <strain evidence="3">CCAP 11/70</strain>
    </source>
</reference>
<feature type="compositionally biased region" description="Polar residues" evidence="1">
    <location>
        <begin position="249"/>
        <end position="280"/>
    </location>
</feature>
<evidence type="ECO:0000256" key="1">
    <source>
        <dbReference type="SAM" id="MobiDB-lite"/>
    </source>
</evidence>
<evidence type="ECO:0000259" key="2">
    <source>
        <dbReference type="PROSITE" id="PS50927"/>
    </source>
</evidence>
<dbReference type="InterPro" id="IPR001480">
    <property type="entry name" value="Bulb-type_lectin_dom"/>
</dbReference>
<comment type="caution">
    <text evidence="3">The sequence shown here is derived from an EMBL/GenBank/DDBJ whole genome shotgun (WGS) entry which is preliminary data.</text>
</comment>
<evidence type="ECO:0000313" key="3">
    <source>
        <dbReference type="EMBL" id="KAG2498390.1"/>
    </source>
</evidence>
<evidence type="ECO:0000313" key="4">
    <source>
        <dbReference type="Proteomes" id="UP000612055"/>
    </source>
</evidence>
<name>A0A835Y8T8_9CHLO</name>
<dbReference type="Gene3D" id="2.90.10.30">
    <property type="match status" value="1"/>
</dbReference>
<dbReference type="EMBL" id="JAEHOE010000010">
    <property type="protein sequence ID" value="KAG2498390.1"/>
    <property type="molecule type" value="Genomic_DNA"/>
</dbReference>
<dbReference type="SUPFAM" id="SSF51110">
    <property type="entry name" value="alpha-D-mannose-specific plant lectins"/>
    <property type="match status" value="1"/>
</dbReference>
<feature type="domain" description="Bulb-type lectin" evidence="2">
    <location>
        <begin position="1"/>
        <end position="96"/>
    </location>
</feature>
<keyword evidence="4" id="KW-1185">Reference proteome</keyword>
<dbReference type="AlphaFoldDB" id="A0A835Y8T8"/>
<sequence>MEDGYSCKAHLLNAQGFPTWATYRVVWSPNGNFYLAIQADGNFLLARQQPPGPLWATGTFVNMSATTPSNFVVEINPAGHWSIYGETTEEPWGLRFNSSQLAGRGTHLSYPRNAGTANGHYTLVVNDTGAASLNNSIARAAIPQASQPGAAAVASAAASKTALASQPSASLSQAPKPNPSASALSAPACASAFTQAPVPTASLTSAPIASLAKPPSALSARPALTAPAKPYSAPPATLTTAIPRAALSRSCTSPHSTTPIASPTQPAFSTTSESCSSQAATPAVSPIAALTPPAEPGASAWPSPSTS</sequence>